<dbReference type="InterPro" id="IPR052923">
    <property type="entry name" value="UPF0718"/>
</dbReference>
<dbReference type="Proteomes" id="UP000306888">
    <property type="component" value="Unassembled WGS sequence"/>
</dbReference>
<evidence type="ECO:0000256" key="1">
    <source>
        <dbReference type="ARBA" id="ARBA00004651"/>
    </source>
</evidence>
<feature type="transmembrane region" description="Helical" evidence="7">
    <location>
        <begin position="278"/>
        <end position="298"/>
    </location>
</feature>
<dbReference type="PANTHER" id="PTHR34184">
    <property type="entry name" value="UPF0718 PROTEIN YCGR"/>
    <property type="match status" value="1"/>
</dbReference>
<comment type="caution">
    <text evidence="8">The sequence shown here is derived from an EMBL/GenBank/DDBJ whole genome shotgun (WGS) entry which is preliminary data.</text>
</comment>
<proteinExistence type="inferred from homology"/>
<keyword evidence="4 7" id="KW-0812">Transmembrane</keyword>
<reference evidence="8 9" key="1">
    <citation type="submission" date="2019-04" db="EMBL/GenBank/DDBJ databases">
        <title>Microbes associate with the intestines of laboratory mice.</title>
        <authorList>
            <person name="Navarre W."/>
            <person name="Wong E."/>
            <person name="Huang K."/>
            <person name="Tropini C."/>
            <person name="Ng K."/>
            <person name="Yu B."/>
        </authorList>
    </citation>
    <scope>NUCLEOTIDE SEQUENCE [LARGE SCALE GENOMIC DNA]</scope>
    <source>
        <strain evidence="8 9">NM50_B9-20</strain>
    </source>
</reference>
<feature type="transmembrane region" description="Helical" evidence="7">
    <location>
        <begin position="45"/>
        <end position="70"/>
    </location>
</feature>
<dbReference type="RefSeq" id="WP_136004558.1">
    <property type="nucleotide sequence ID" value="NZ_SRYR01000001.1"/>
</dbReference>
<evidence type="ECO:0000256" key="4">
    <source>
        <dbReference type="ARBA" id="ARBA00022692"/>
    </source>
</evidence>
<dbReference type="AlphaFoldDB" id="A0A4S2DN76"/>
<evidence type="ECO:0000313" key="8">
    <source>
        <dbReference type="EMBL" id="TGY43828.1"/>
    </source>
</evidence>
<feature type="transmembrane region" description="Helical" evidence="7">
    <location>
        <begin position="211"/>
        <end position="227"/>
    </location>
</feature>
<gene>
    <name evidence="8" type="ORF">E5347_03145</name>
</gene>
<comment type="subcellular location">
    <subcellularLocation>
        <location evidence="1">Cell membrane</location>
        <topology evidence="1">Multi-pass membrane protein</topology>
    </subcellularLocation>
</comment>
<dbReference type="InterPro" id="IPR005524">
    <property type="entry name" value="DUF318"/>
</dbReference>
<evidence type="ECO:0000256" key="2">
    <source>
        <dbReference type="ARBA" id="ARBA00006386"/>
    </source>
</evidence>
<protein>
    <submittedName>
        <fullName evidence="8">Permease</fullName>
    </submittedName>
</protein>
<evidence type="ECO:0000256" key="7">
    <source>
        <dbReference type="SAM" id="Phobius"/>
    </source>
</evidence>
<evidence type="ECO:0000256" key="5">
    <source>
        <dbReference type="ARBA" id="ARBA00022989"/>
    </source>
</evidence>
<sequence length="300" mass="33196">MIRWANIFISMVLEALPFILIGALISSLIQVYISEDIVKRFLPKSSFFSIIIAALLGLVIPICECAIVPIARSLMKKGVPIAVALVFMLSVPLVNPIVIASTFYAFKSINVVLIRVIGGMVLSMIIGIVMSLIIRKNKNIFKESSIYENNCDCGCEVVDYFNRKSNIRLCLEHGSKEFLSILRYYIFGSFLSSIFIVLVKEETLINFSNKGVLPIFIMMLLAFLLSLCSEADAFIARGFLDYFGVPAVSAFLILGPMMDLKNAIILNSYFKKSFTVTLIGVIGIVVFIASLILSLWGVGI</sequence>
<feature type="transmembrane region" description="Helical" evidence="7">
    <location>
        <begin position="82"/>
        <end position="106"/>
    </location>
</feature>
<keyword evidence="6 7" id="KW-0472">Membrane</keyword>
<dbReference type="OrthoDB" id="9810876at2"/>
<dbReference type="Pfam" id="PF03773">
    <property type="entry name" value="ArsP_1"/>
    <property type="match status" value="1"/>
</dbReference>
<evidence type="ECO:0000313" key="9">
    <source>
        <dbReference type="Proteomes" id="UP000306888"/>
    </source>
</evidence>
<keyword evidence="3" id="KW-1003">Cell membrane</keyword>
<evidence type="ECO:0000256" key="6">
    <source>
        <dbReference type="ARBA" id="ARBA00023136"/>
    </source>
</evidence>
<evidence type="ECO:0000256" key="3">
    <source>
        <dbReference type="ARBA" id="ARBA00022475"/>
    </source>
</evidence>
<keyword evidence="9" id="KW-1185">Reference proteome</keyword>
<organism evidence="8 9">
    <name type="scientific">Clostridium sartagoforme</name>
    <dbReference type="NCBI Taxonomy" id="84031"/>
    <lineage>
        <taxon>Bacteria</taxon>
        <taxon>Bacillati</taxon>
        <taxon>Bacillota</taxon>
        <taxon>Clostridia</taxon>
        <taxon>Eubacteriales</taxon>
        <taxon>Clostridiaceae</taxon>
        <taxon>Clostridium</taxon>
    </lineage>
</organism>
<comment type="similarity">
    <text evidence="2">Belongs to the UPF0718 family.</text>
</comment>
<feature type="transmembrane region" description="Helical" evidence="7">
    <location>
        <begin position="12"/>
        <end position="33"/>
    </location>
</feature>
<feature type="transmembrane region" description="Helical" evidence="7">
    <location>
        <begin position="181"/>
        <end position="199"/>
    </location>
</feature>
<accession>A0A4S2DN76</accession>
<keyword evidence="5 7" id="KW-1133">Transmembrane helix</keyword>
<feature type="transmembrane region" description="Helical" evidence="7">
    <location>
        <begin position="112"/>
        <end position="134"/>
    </location>
</feature>
<dbReference type="EMBL" id="SRYR01000001">
    <property type="protein sequence ID" value="TGY43828.1"/>
    <property type="molecule type" value="Genomic_DNA"/>
</dbReference>
<feature type="transmembrane region" description="Helical" evidence="7">
    <location>
        <begin position="239"/>
        <end position="258"/>
    </location>
</feature>
<dbReference type="PANTHER" id="PTHR34184:SF4">
    <property type="entry name" value="UPF0718 PROTEIN YCGR"/>
    <property type="match status" value="1"/>
</dbReference>
<name>A0A4S2DN76_9CLOT</name>
<dbReference type="GO" id="GO:0005886">
    <property type="term" value="C:plasma membrane"/>
    <property type="evidence" value="ECO:0007669"/>
    <property type="project" value="UniProtKB-SubCell"/>
</dbReference>